<feature type="region of interest" description="Disordered" evidence="1">
    <location>
        <begin position="592"/>
        <end position="613"/>
    </location>
</feature>
<dbReference type="Gene3D" id="3.30.420.10">
    <property type="entry name" value="Ribonuclease H-like superfamily/Ribonuclease H"/>
    <property type="match status" value="1"/>
</dbReference>
<dbReference type="GO" id="GO:0006139">
    <property type="term" value="P:nucleobase-containing compound metabolic process"/>
    <property type="evidence" value="ECO:0007669"/>
    <property type="project" value="InterPro"/>
</dbReference>
<dbReference type="EMBL" id="CAJGYM010000132">
    <property type="protein sequence ID" value="CAD6198627.1"/>
    <property type="molecule type" value="Genomic_DNA"/>
</dbReference>
<dbReference type="OrthoDB" id="18193at2759"/>
<gene>
    <name evidence="3" type="ORF">CAUJ_LOCUS14533</name>
</gene>
<evidence type="ECO:0000313" key="3">
    <source>
        <dbReference type="EMBL" id="CAD6198627.1"/>
    </source>
</evidence>
<feature type="domain" description="3'-5' exonuclease" evidence="2">
    <location>
        <begin position="615"/>
        <end position="666"/>
    </location>
</feature>
<feature type="compositionally biased region" description="Basic residues" evidence="1">
    <location>
        <begin position="120"/>
        <end position="133"/>
    </location>
</feature>
<dbReference type="InterPro" id="IPR002562">
    <property type="entry name" value="3'-5'_exonuclease_dom"/>
</dbReference>
<evidence type="ECO:0000259" key="2">
    <source>
        <dbReference type="Pfam" id="PF01612"/>
    </source>
</evidence>
<dbReference type="AlphaFoldDB" id="A0A8S1HR56"/>
<dbReference type="GO" id="GO:0008408">
    <property type="term" value="F:3'-5' exonuclease activity"/>
    <property type="evidence" value="ECO:0007669"/>
    <property type="project" value="InterPro"/>
</dbReference>
<dbReference type="GO" id="GO:0003676">
    <property type="term" value="F:nucleic acid binding"/>
    <property type="evidence" value="ECO:0007669"/>
    <property type="project" value="InterPro"/>
</dbReference>
<dbReference type="PANTHER" id="PTHR47765">
    <property type="entry name" value="3'-5' EXONUCLEASE DOMAIN-CONTAINING PROTEIN"/>
    <property type="match status" value="1"/>
</dbReference>
<feature type="domain" description="3'-5' exonuclease" evidence="2">
    <location>
        <begin position="437"/>
        <end position="527"/>
    </location>
</feature>
<keyword evidence="4" id="KW-1185">Reference proteome</keyword>
<dbReference type="InterPro" id="IPR052408">
    <property type="entry name" value="Exonuclease_MUT-7-like"/>
</dbReference>
<comment type="caution">
    <text evidence="3">The sequence shown here is derived from an EMBL/GenBank/DDBJ whole genome shotgun (WGS) entry which is preliminary data.</text>
</comment>
<dbReference type="InterPro" id="IPR012337">
    <property type="entry name" value="RNaseH-like_sf"/>
</dbReference>
<feature type="region of interest" description="Disordered" evidence="1">
    <location>
        <begin position="104"/>
        <end position="133"/>
    </location>
</feature>
<dbReference type="Pfam" id="PF01612">
    <property type="entry name" value="DNA_pol_A_exo1"/>
    <property type="match status" value="2"/>
</dbReference>
<evidence type="ECO:0000256" key="1">
    <source>
        <dbReference type="SAM" id="MobiDB-lite"/>
    </source>
</evidence>
<proteinExistence type="predicted"/>
<evidence type="ECO:0000313" key="4">
    <source>
        <dbReference type="Proteomes" id="UP000835052"/>
    </source>
</evidence>
<name>A0A8S1HR56_9PELO</name>
<organism evidence="3 4">
    <name type="scientific">Caenorhabditis auriculariae</name>
    <dbReference type="NCBI Taxonomy" id="2777116"/>
    <lineage>
        <taxon>Eukaryota</taxon>
        <taxon>Metazoa</taxon>
        <taxon>Ecdysozoa</taxon>
        <taxon>Nematoda</taxon>
        <taxon>Chromadorea</taxon>
        <taxon>Rhabditida</taxon>
        <taxon>Rhabditina</taxon>
        <taxon>Rhabditomorpha</taxon>
        <taxon>Rhabditoidea</taxon>
        <taxon>Rhabditidae</taxon>
        <taxon>Peloderinae</taxon>
        <taxon>Caenorhabditis</taxon>
    </lineage>
</organism>
<accession>A0A8S1HR56</accession>
<protein>
    <recommendedName>
        <fullName evidence="2">3'-5' exonuclease domain-containing protein</fullName>
    </recommendedName>
</protein>
<dbReference type="Proteomes" id="UP000835052">
    <property type="component" value="Unassembled WGS sequence"/>
</dbReference>
<reference evidence="3" key="1">
    <citation type="submission" date="2020-10" db="EMBL/GenBank/DDBJ databases">
        <authorList>
            <person name="Kikuchi T."/>
        </authorList>
    </citation>
    <scope>NUCLEOTIDE SEQUENCE</scope>
    <source>
        <strain evidence="3">NKZ352</strain>
    </source>
</reference>
<dbReference type="InterPro" id="IPR036397">
    <property type="entry name" value="RNaseH_sf"/>
</dbReference>
<dbReference type="SUPFAM" id="SSF53098">
    <property type="entry name" value="Ribonuclease H-like"/>
    <property type="match status" value="1"/>
</dbReference>
<dbReference type="PANTHER" id="PTHR47765:SF3">
    <property type="entry name" value="3'-5' EXONUCLEASE DOMAIN-CONTAINING PROTEIN"/>
    <property type="match status" value="1"/>
</dbReference>
<sequence>MDALQLLHSICDQYKTEAERFYMNSRRLSAKYSFKELSKRIFDSLPLDAFPSIYIELFDMISHMGYGVIQVARQDHVFAMPISLLLVNLIISYQLPTAHNELVQPDVGSNEGNEDQKDTKSRRKRRSNNKKPITRKVMMAPRVTFDLNVSVELMKRFLPVKISAESKLWKQIRYVLVPSGNQATLKVLAEVVCDSIKEGTISFSALVFCMQDPVISPHIERPDVILFALYIGPLSANTVEQFAMNRSEEFRARCREVLRSAVQAQRDPLSFKVATPNNLYPGHLERRSYRDFAADTTRLLRDLNGEFQGEKEIHVGWACAALQKYGRRTYVDMTWQHENFYDLIWTILAQRPSLKRYVCDLLEKKFNDLAAANFWRRMRPHQMDFIKIHNKNIAMINPLDDCDGFLNFPKEVQKIEMVSTDSDLERLHHLIVTRAESENTLLVGLDAEWSSYVSYSSASILQMALRDSVFIIDIESRFISHTNLKYFLTMLFENKNILKIGFQFGEDLHQLRCALRSCPVLYHPERVVCIGRIITELLEKLETEDVVLRQKLLPFMDVDLKGVEVAARDVATENVLEGEGVDLDLSILSEDAEESKEDGENNSKGPSNDLPQPFMNKGLAVICEKMLGKPLDKTEQCSVWNRRPLRPLQMRYAAMDAYCMLMLFDECERLARGLKVDFCALIDKQPPIRVSLPLLSGGPL</sequence>